<accession>A0A4E0RDR6</accession>
<protein>
    <submittedName>
        <fullName evidence="2">Uncharacterized protein</fullName>
    </submittedName>
</protein>
<feature type="region of interest" description="Disordered" evidence="1">
    <location>
        <begin position="1"/>
        <end position="153"/>
    </location>
</feature>
<gene>
    <name evidence="2" type="ORF">D915_009889</name>
</gene>
<feature type="compositionally biased region" description="Polar residues" evidence="1">
    <location>
        <begin position="11"/>
        <end position="23"/>
    </location>
</feature>
<dbReference type="AlphaFoldDB" id="A0A4E0RDR6"/>
<reference evidence="2" key="1">
    <citation type="submission" date="2019-03" db="EMBL/GenBank/DDBJ databases">
        <title>Improved annotation for the trematode Fasciola hepatica.</title>
        <authorList>
            <person name="Choi Y.-J."/>
            <person name="Martin J."/>
            <person name="Mitreva M."/>
        </authorList>
    </citation>
    <scope>NUCLEOTIDE SEQUENCE [LARGE SCALE GENOMIC DNA]</scope>
</reference>
<evidence type="ECO:0000313" key="3">
    <source>
        <dbReference type="Proteomes" id="UP000230066"/>
    </source>
</evidence>
<feature type="compositionally biased region" description="Basic and acidic residues" evidence="1">
    <location>
        <begin position="118"/>
        <end position="128"/>
    </location>
</feature>
<dbReference type="Proteomes" id="UP000230066">
    <property type="component" value="Unassembled WGS sequence"/>
</dbReference>
<organism evidence="2 3">
    <name type="scientific">Fasciola hepatica</name>
    <name type="common">Liver fluke</name>
    <dbReference type="NCBI Taxonomy" id="6192"/>
    <lineage>
        <taxon>Eukaryota</taxon>
        <taxon>Metazoa</taxon>
        <taxon>Spiralia</taxon>
        <taxon>Lophotrochozoa</taxon>
        <taxon>Platyhelminthes</taxon>
        <taxon>Trematoda</taxon>
        <taxon>Digenea</taxon>
        <taxon>Plagiorchiida</taxon>
        <taxon>Echinostomata</taxon>
        <taxon>Echinostomatoidea</taxon>
        <taxon>Fasciolidae</taxon>
        <taxon>Fasciola</taxon>
    </lineage>
</organism>
<dbReference type="EMBL" id="JXXN02006430">
    <property type="protein sequence ID" value="THD19437.1"/>
    <property type="molecule type" value="Genomic_DNA"/>
</dbReference>
<proteinExistence type="predicted"/>
<name>A0A4E0RDR6_FASHE</name>
<evidence type="ECO:0000256" key="1">
    <source>
        <dbReference type="SAM" id="MobiDB-lite"/>
    </source>
</evidence>
<keyword evidence="3" id="KW-1185">Reference proteome</keyword>
<feature type="compositionally biased region" description="Polar residues" evidence="1">
    <location>
        <begin position="45"/>
        <end position="54"/>
    </location>
</feature>
<evidence type="ECO:0000313" key="2">
    <source>
        <dbReference type="EMBL" id="THD19437.1"/>
    </source>
</evidence>
<sequence length="173" mass="19027">MPKLFRPKLTQAASKTTCQTTNVKSPTEETKTCSSSEKSNVVPEITNSTTSVSPSAPKVTSPLPVSLPQNEKTPEPHEELSSNSVQRPPIVSPKSPTTVDIDQPMGIKRKRKAIISPESDHEKIELFKPKKPRTTNLKHSLEPPPDPDQPLDRTTVSLRSLLNWVPTNKPPPS</sequence>
<comment type="caution">
    <text evidence="2">The sequence shown here is derived from an EMBL/GenBank/DDBJ whole genome shotgun (WGS) entry which is preliminary data.</text>
</comment>